<proteinExistence type="predicted"/>
<feature type="compositionally biased region" description="Polar residues" evidence="1">
    <location>
        <begin position="178"/>
        <end position="196"/>
    </location>
</feature>
<dbReference type="EMBL" id="MU128931">
    <property type="protein sequence ID" value="KAF9517557.1"/>
    <property type="molecule type" value="Genomic_DNA"/>
</dbReference>
<feature type="region of interest" description="Disordered" evidence="1">
    <location>
        <begin position="82"/>
        <end position="113"/>
    </location>
</feature>
<gene>
    <name evidence="2" type="ORF">BS47DRAFT_507379</name>
</gene>
<reference evidence="2" key="1">
    <citation type="journal article" date="2020" name="Nat. Commun.">
        <title>Large-scale genome sequencing of mycorrhizal fungi provides insights into the early evolution of symbiotic traits.</title>
        <authorList>
            <person name="Miyauchi S."/>
            <person name="Kiss E."/>
            <person name="Kuo A."/>
            <person name="Drula E."/>
            <person name="Kohler A."/>
            <person name="Sanchez-Garcia M."/>
            <person name="Morin E."/>
            <person name="Andreopoulos B."/>
            <person name="Barry K.W."/>
            <person name="Bonito G."/>
            <person name="Buee M."/>
            <person name="Carver A."/>
            <person name="Chen C."/>
            <person name="Cichocki N."/>
            <person name="Clum A."/>
            <person name="Culley D."/>
            <person name="Crous P.W."/>
            <person name="Fauchery L."/>
            <person name="Girlanda M."/>
            <person name="Hayes R.D."/>
            <person name="Keri Z."/>
            <person name="LaButti K."/>
            <person name="Lipzen A."/>
            <person name="Lombard V."/>
            <person name="Magnuson J."/>
            <person name="Maillard F."/>
            <person name="Murat C."/>
            <person name="Nolan M."/>
            <person name="Ohm R.A."/>
            <person name="Pangilinan J."/>
            <person name="Pereira M.F."/>
            <person name="Perotto S."/>
            <person name="Peter M."/>
            <person name="Pfister S."/>
            <person name="Riley R."/>
            <person name="Sitrit Y."/>
            <person name="Stielow J.B."/>
            <person name="Szollosi G."/>
            <person name="Zifcakova L."/>
            <person name="Stursova M."/>
            <person name="Spatafora J.W."/>
            <person name="Tedersoo L."/>
            <person name="Vaario L.M."/>
            <person name="Yamada A."/>
            <person name="Yan M."/>
            <person name="Wang P."/>
            <person name="Xu J."/>
            <person name="Bruns T."/>
            <person name="Baldrian P."/>
            <person name="Vilgalys R."/>
            <person name="Dunand C."/>
            <person name="Henrissat B."/>
            <person name="Grigoriev I.V."/>
            <person name="Hibbett D."/>
            <person name="Nagy L.G."/>
            <person name="Martin F.M."/>
        </authorList>
    </citation>
    <scope>NUCLEOTIDE SEQUENCE</scope>
    <source>
        <strain evidence="2">UP504</strain>
    </source>
</reference>
<keyword evidence="3" id="KW-1185">Reference proteome</keyword>
<feature type="region of interest" description="Disordered" evidence="1">
    <location>
        <begin position="172"/>
        <end position="206"/>
    </location>
</feature>
<sequence>MSTSSRRPLVNTKRGIRPVPNSAQRSRFIIRTRSQTARAPSRDPLRDALTNSPTKQAVSGVQGFVMNMDDASLLIGRKRAPSPSFEAEAGGTAKKHKPAQSPMKPILAPGSPVKHQFLRPSAISMTRRIETPRGAGAPPAPSQGSSESHLSTPAFHSPATITSLPMIDIFNPPKSVSRAKTPSPSKGLQYQLNSRPSPEKKRAFSGAGLKEKVIRYPHHVLASRRYNYTRNLRY</sequence>
<evidence type="ECO:0000256" key="1">
    <source>
        <dbReference type="SAM" id="MobiDB-lite"/>
    </source>
</evidence>
<dbReference type="Proteomes" id="UP000886523">
    <property type="component" value="Unassembled WGS sequence"/>
</dbReference>
<evidence type="ECO:0000313" key="2">
    <source>
        <dbReference type="EMBL" id="KAF9517557.1"/>
    </source>
</evidence>
<feature type="region of interest" description="Disordered" evidence="1">
    <location>
        <begin position="1"/>
        <end position="54"/>
    </location>
</feature>
<feature type="region of interest" description="Disordered" evidence="1">
    <location>
        <begin position="131"/>
        <end position="157"/>
    </location>
</feature>
<protein>
    <submittedName>
        <fullName evidence="2">Uncharacterized protein</fullName>
    </submittedName>
</protein>
<evidence type="ECO:0000313" key="3">
    <source>
        <dbReference type="Proteomes" id="UP000886523"/>
    </source>
</evidence>
<dbReference type="AlphaFoldDB" id="A0A9P6B591"/>
<comment type="caution">
    <text evidence="2">The sequence shown here is derived from an EMBL/GenBank/DDBJ whole genome shotgun (WGS) entry which is preliminary data.</text>
</comment>
<organism evidence="2 3">
    <name type="scientific">Hydnum rufescens UP504</name>
    <dbReference type="NCBI Taxonomy" id="1448309"/>
    <lineage>
        <taxon>Eukaryota</taxon>
        <taxon>Fungi</taxon>
        <taxon>Dikarya</taxon>
        <taxon>Basidiomycota</taxon>
        <taxon>Agaricomycotina</taxon>
        <taxon>Agaricomycetes</taxon>
        <taxon>Cantharellales</taxon>
        <taxon>Hydnaceae</taxon>
        <taxon>Hydnum</taxon>
    </lineage>
</organism>
<feature type="compositionally biased region" description="Polar residues" evidence="1">
    <location>
        <begin position="142"/>
        <end position="151"/>
    </location>
</feature>
<accession>A0A9P6B591</accession>
<name>A0A9P6B591_9AGAM</name>